<evidence type="ECO:0000313" key="3">
    <source>
        <dbReference type="Proteomes" id="UP000277811"/>
    </source>
</evidence>
<organism evidence="2 3">
    <name type="scientific">Lucifera butyrica</name>
    <dbReference type="NCBI Taxonomy" id="1351585"/>
    <lineage>
        <taxon>Bacteria</taxon>
        <taxon>Bacillati</taxon>
        <taxon>Bacillota</taxon>
        <taxon>Negativicutes</taxon>
        <taxon>Veillonellales</taxon>
        <taxon>Veillonellaceae</taxon>
        <taxon>Lucifera</taxon>
    </lineage>
</organism>
<dbReference type="EMBL" id="UPPP01000053">
    <property type="protein sequence ID" value="VBB05185.1"/>
    <property type="molecule type" value="Genomic_DNA"/>
</dbReference>
<dbReference type="SUPFAM" id="SSF51735">
    <property type="entry name" value="NAD(P)-binding Rossmann-fold domains"/>
    <property type="match status" value="1"/>
</dbReference>
<evidence type="ECO:0000259" key="1">
    <source>
        <dbReference type="Pfam" id="PF16363"/>
    </source>
</evidence>
<dbReference type="Gene3D" id="3.40.50.720">
    <property type="entry name" value="NAD(P)-binding Rossmann-like Domain"/>
    <property type="match status" value="1"/>
</dbReference>
<dbReference type="InterPro" id="IPR013445">
    <property type="entry name" value="CDP_4_6_deHydtase"/>
</dbReference>
<accession>A0A498R1Z7</accession>
<dbReference type="Proteomes" id="UP000277811">
    <property type="component" value="Unassembled WGS sequence"/>
</dbReference>
<dbReference type="InterPro" id="IPR016040">
    <property type="entry name" value="NAD(P)-bd_dom"/>
</dbReference>
<dbReference type="CDD" id="cd05252">
    <property type="entry name" value="CDP_GD_SDR_e"/>
    <property type="match status" value="1"/>
</dbReference>
<dbReference type="Gene3D" id="3.90.25.10">
    <property type="entry name" value="UDP-galactose 4-epimerase, domain 1"/>
    <property type="match status" value="1"/>
</dbReference>
<sequence length="361" mass="40683">MMTDPAFWRGRKVFITGHTGFKGAWLCLWLYRLGAEVTGYSLEPPTTPSLFALCGLDRLMVSHIADIRDACCLESALRDSRAEIVVHLAAQSLVRMSYQNPAETYATNLMGLVNLLEAVRNNNQVRAVVSVTSDKCYEDKTWIWGYRENDSLGGYDPYAASKACCELITASYRNSFFHPGNYSKHGVGIASARAGNVIGGGDWAADRLIPDCFRAIIRGQTISLRYPQAIRPWQHVLEPLGGYLLLARMLYENGPQYSEAWNFGPDAADAKPVQWVVNRFYQLWGGDAVANMVYANLPHETGCLKLDCAKAKSRLGWAPRRDIEWALQKTVEWLRAYMEQQEMRDLCFQQIEEYQSVAVGR</sequence>
<evidence type="ECO:0000313" key="2">
    <source>
        <dbReference type="EMBL" id="VBB05185.1"/>
    </source>
</evidence>
<dbReference type="NCBIfam" id="TIGR02622">
    <property type="entry name" value="CDP_4_6_dhtase"/>
    <property type="match status" value="1"/>
</dbReference>
<dbReference type="Pfam" id="PF16363">
    <property type="entry name" value="GDP_Man_Dehyd"/>
    <property type="match status" value="1"/>
</dbReference>
<feature type="domain" description="NAD(P)-binding" evidence="1">
    <location>
        <begin position="14"/>
        <end position="237"/>
    </location>
</feature>
<proteinExistence type="predicted"/>
<name>A0A498R1Z7_9FIRM</name>
<gene>
    <name evidence="2" type="ORF">LUCI_0392</name>
</gene>
<protein>
    <submittedName>
        <fullName evidence="2">Gdp-mannose 4 6 dehydratase</fullName>
    </submittedName>
</protein>
<reference evidence="2 3" key="1">
    <citation type="submission" date="2018-06" db="EMBL/GenBank/DDBJ databases">
        <authorList>
            <person name="Strepis N."/>
        </authorList>
    </citation>
    <scope>NUCLEOTIDE SEQUENCE [LARGE SCALE GENOMIC DNA]</scope>
    <source>
        <strain evidence="2">LUCI</strain>
    </source>
</reference>
<dbReference type="RefSeq" id="WP_207856841.1">
    <property type="nucleotide sequence ID" value="NZ_UPPP01000053.1"/>
</dbReference>
<dbReference type="PANTHER" id="PTHR43000">
    <property type="entry name" value="DTDP-D-GLUCOSE 4,6-DEHYDRATASE-RELATED"/>
    <property type="match status" value="1"/>
</dbReference>
<dbReference type="AlphaFoldDB" id="A0A498R1Z7"/>
<dbReference type="InterPro" id="IPR036291">
    <property type="entry name" value="NAD(P)-bd_dom_sf"/>
</dbReference>
<keyword evidence="3" id="KW-1185">Reference proteome</keyword>